<evidence type="ECO:0000256" key="7">
    <source>
        <dbReference type="ARBA" id="ARBA00023125"/>
    </source>
</evidence>
<dbReference type="GO" id="GO:0008270">
    <property type="term" value="F:zinc ion binding"/>
    <property type="evidence" value="ECO:0007669"/>
    <property type="project" value="UniProtKB-KW"/>
</dbReference>
<feature type="domain" description="C2H2-type" evidence="10">
    <location>
        <begin position="324"/>
        <end position="365"/>
    </location>
</feature>
<dbReference type="Pfam" id="PF00096">
    <property type="entry name" value="zf-C2H2"/>
    <property type="match status" value="3"/>
</dbReference>
<dbReference type="Proteomes" id="UP000326458">
    <property type="component" value="Unassembled WGS sequence"/>
</dbReference>
<feature type="domain" description="C2H2-type" evidence="10">
    <location>
        <begin position="296"/>
        <end position="323"/>
    </location>
</feature>
<dbReference type="PROSITE" id="PS50157">
    <property type="entry name" value="ZINC_FINGER_C2H2_2"/>
    <property type="match status" value="5"/>
</dbReference>
<evidence type="ECO:0000313" key="12">
    <source>
        <dbReference type="EMBL" id="KAB0347280.1"/>
    </source>
</evidence>
<comment type="subcellular location">
    <subcellularLocation>
        <location evidence="1">Nucleus</location>
    </subcellularLocation>
</comment>
<dbReference type="SUPFAM" id="SSF57667">
    <property type="entry name" value="beta-beta-alpha zinc fingers"/>
    <property type="match status" value="5"/>
</dbReference>
<feature type="domain" description="KRAB" evidence="11">
    <location>
        <begin position="8"/>
        <end position="79"/>
    </location>
</feature>
<dbReference type="FunFam" id="3.30.160.60:FF:000176">
    <property type="entry name" value="zinc finger protein 70"/>
    <property type="match status" value="1"/>
</dbReference>
<dbReference type="FunFam" id="3.30.160.60:FF:001498">
    <property type="entry name" value="Zinc finger protein 404"/>
    <property type="match status" value="1"/>
</dbReference>
<dbReference type="EMBL" id="VCEA01000002">
    <property type="protein sequence ID" value="KAB0347280.1"/>
    <property type="molecule type" value="Genomic_DNA"/>
</dbReference>
<dbReference type="InterPro" id="IPR013087">
    <property type="entry name" value="Znf_C2H2_type"/>
</dbReference>
<feature type="domain" description="C2H2-type" evidence="10">
    <location>
        <begin position="366"/>
        <end position="393"/>
    </location>
</feature>
<dbReference type="GO" id="GO:0005634">
    <property type="term" value="C:nucleus"/>
    <property type="evidence" value="ECO:0007669"/>
    <property type="project" value="UniProtKB-SubCell"/>
</dbReference>
<dbReference type="GO" id="GO:0000977">
    <property type="term" value="F:RNA polymerase II transcription regulatory region sequence-specific DNA binding"/>
    <property type="evidence" value="ECO:0007669"/>
    <property type="project" value="TreeGrafter"/>
</dbReference>
<evidence type="ECO:0000256" key="6">
    <source>
        <dbReference type="ARBA" id="ARBA00022833"/>
    </source>
</evidence>
<evidence type="ECO:0000256" key="8">
    <source>
        <dbReference type="ARBA" id="ARBA00023242"/>
    </source>
</evidence>
<accession>A0A5N3VDF9</accession>
<dbReference type="GO" id="GO:0000981">
    <property type="term" value="F:DNA-binding transcription factor activity, RNA polymerase II-specific"/>
    <property type="evidence" value="ECO:0007669"/>
    <property type="project" value="TreeGrafter"/>
</dbReference>
<keyword evidence="13" id="KW-1185">Reference proteome</keyword>
<gene>
    <name evidence="12" type="ORF">FD754_012137</name>
</gene>
<dbReference type="Gene3D" id="3.30.160.60">
    <property type="entry name" value="Classic Zinc Finger"/>
    <property type="match status" value="7"/>
</dbReference>
<dbReference type="InterPro" id="IPR001909">
    <property type="entry name" value="KRAB"/>
</dbReference>
<evidence type="ECO:0008006" key="14">
    <source>
        <dbReference type="Google" id="ProtNLM"/>
    </source>
</evidence>
<keyword evidence="6" id="KW-0862">Zinc</keyword>
<dbReference type="AlphaFoldDB" id="A0A5N3VDF9"/>
<proteinExistence type="inferred from homology"/>
<comment type="similarity">
    <text evidence="2">Belongs to the krueppel C2H2-type zinc-finger protein family.</text>
</comment>
<feature type="domain" description="C2H2-type" evidence="10">
    <location>
        <begin position="406"/>
        <end position="433"/>
    </location>
</feature>
<keyword evidence="5 9" id="KW-0863">Zinc-finger</keyword>
<keyword evidence="4" id="KW-0677">Repeat</keyword>
<dbReference type="PANTHER" id="PTHR24381:SF393">
    <property type="entry name" value="CHROMATIN-LINKED ADAPTOR FOR MSL PROTEINS, ISOFORM B"/>
    <property type="match status" value="1"/>
</dbReference>
<dbReference type="FunFam" id="3.30.160.60:FF:002343">
    <property type="entry name" value="Zinc finger protein 33A"/>
    <property type="match status" value="1"/>
</dbReference>
<sequence length="518" mass="59663">MIKLQETLTFKDMAMVFSREELALLDSAQINLYQDVMLENFRNLVSLEDRIENPNLMNLWGKGLSYLSPEVLYFWQIWNQRISELVVSHDYVIMNLQGDCSQYLGDISLCEEWTGVSLQISENENHVINAIYLENQDITAWKILTQVLTRESWKKGNLMTEPHNPQRKQIEEKLDGCAWCDDSFLQTLCDYDDSQECKGEELCRYTNCGKHLFIKCNNSGMGFTDDARVHHSAHTGGKSYKHHLYGRDFSQSPECTVHDKTHSGEKTCEGQEWVQHCKQNSDLPRNPNGPPGDKTYKCMECGKGFSCNSSLLNHRRVHTGEMPYTCDVCGKGFGFGSLLCIHQRVHSEKSSNLLVHQKVHTGEKPYKCSECGTCFGSSSVLQVHQKLHTVEKPYRCDEVHMGEKPYKCDVCRKAFAYSSVLHTRQRVHTGEKPYTCQVCSKGFSYNSYVHLHQRDHTQEKPYKCDKCGKGFSWKSDLHCKECGEGISCNSYLLHDKPQEIYRLDLLTQLRLHKRTETL</sequence>
<dbReference type="SMART" id="SM00349">
    <property type="entry name" value="KRAB"/>
    <property type="match status" value="1"/>
</dbReference>
<dbReference type="Pfam" id="PF01352">
    <property type="entry name" value="KRAB"/>
    <property type="match status" value="1"/>
</dbReference>
<dbReference type="PROSITE" id="PS00028">
    <property type="entry name" value="ZINC_FINGER_C2H2_1"/>
    <property type="match status" value="4"/>
</dbReference>
<dbReference type="InterPro" id="IPR036051">
    <property type="entry name" value="KRAB_dom_sf"/>
</dbReference>
<dbReference type="Gene3D" id="6.10.140.140">
    <property type="match status" value="1"/>
</dbReference>
<protein>
    <recommendedName>
        <fullName evidence="14">Zinc finger protein 285</fullName>
    </recommendedName>
</protein>
<dbReference type="InterPro" id="IPR036236">
    <property type="entry name" value="Znf_C2H2_sf"/>
</dbReference>
<reference evidence="12 13" key="1">
    <citation type="submission" date="2019-06" db="EMBL/GenBank/DDBJ databases">
        <title>Discovery of a novel chromosome fission-fusion reversal in muntjac.</title>
        <authorList>
            <person name="Mudd A.B."/>
            <person name="Bredeson J.V."/>
            <person name="Baum R."/>
            <person name="Hockemeyer D."/>
            <person name="Rokhsar D.S."/>
        </authorList>
    </citation>
    <scope>NUCLEOTIDE SEQUENCE [LARGE SCALE GENOMIC DNA]</scope>
    <source>
        <strain evidence="12">UTSW_UCB_Mm</strain>
        <tissue evidence="12">Fibroblast cell line</tissue>
    </source>
</reference>
<evidence type="ECO:0000259" key="11">
    <source>
        <dbReference type="PROSITE" id="PS50805"/>
    </source>
</evidence>
<dbReference type="PANTHER" id="PTHR24381">
    <property type="entry name" value="ZINC FINGER PROTEIN"/>
    <property type="match status" value="1"/>
</dbReference>
<keyword evidence="8" id="KW-0539">Nucleus</keyword>
<dbReference type="SMART" id="SM00355">
    <property type="entry name" value="ZnF_C2H2"/>
    <property type="match status" value="6"/>
</dbReference>
<evidence type="ECO:0000256" key="4">
    <source>
        <dbReference type="ARBA" id="ARBA00022737"/>
    </source>
</evidence>
<dbReference type="CDD" id="cd07765">
    <property type="entry name" value="KRAB_A-box"/>
    <property type="match status" value="1"/>
</dbReference>
<evidence type="ECO:0000313" key="13">
    <source>
        <dbReference type="Proteomes" id="UP000326458"/>
    </source>
</evidence>
<evidence type="ECO:0000259" key="10">
    <source>
        <dbReference type="PROSITE" id="PS50157"/>
    </source>
</evidence>
<organism evidence="12 13">
    <name type="scientific">Muntiacus muntjak</name>
    <name type="common">Barking deer</name>
    <name type="synonym">Indian muntjac</name>
    <dbReference type="NCBI Taxonomy" id="9888"/>
    <lineage>
        <taxon>Eukaryota</taxon>
        <taxon>Metazoa</taxon>
        <taxon>Chordata</taxon>
        <taxon>Craniata</taxon>
        <taxon>Vertebrata</taxon>
        <taxon>Euteleostomi</taxon>
        <taxon>Mammalia</taxon>
        <taxon>Eutheria</taxon>
        <taxon>Laurasiatheria</taxon>
        <taxon>Artiodactyla</taxon>
        <taxon>Ruminantia</taxon>
        <taxon>Pecora</taxon>
        <taxon>Cervidae</taxon>
        <taxon>Muntiacinae</taxon>
        <taxon>Muntiacus</taxon>
    </lineage>
</organism>
<keyword evidence="3" id="KW-0479">Metal-binding</keyword>
<dbReference type="FunFam" id="3.30.160.60:FF:000206">
    <property type="entry name" value="zinc finger protein 202 isoform X1"/>
    <property type="match status" value="1"/>
</dbReference>
<dbReference type="SUPFAM" id="SSF109640">
    <property type="entry name" value="KRAB domain (Kruppel-associated box)"/>
    <property type="match status" value="1"/>
</dbReference>
<dbReference type="FunFam" id="3.30.160.60:FF:000522">
    <property type="entry name" value="zinc finger protein 285"/>
    <property type="match status" value="1"/>
</dbReference>
<evidence type="ECO:0000256" key="3">
    <source>
        <dbReference type="ARBA" id="ARBA00022723"/>
    </source>
</evidence>
<name>A0A5N3VDF9_MUNMU</name>
<dbReference type="PROSITE" id="PS50805">
    <property type="entry name" value="KRAB"/>
    <property type="match status" value="1"/>
</dbReference>
<evidence type="ECO:0000256" key="9">
    <source>
        <dbReference type="PROSITE-ProRule" id="PRU00042"/>
    </source>
</evidence>
<comment type="caution">
    <text evidence="12">The sequence shown here is derived from an EMBL/GenBank/DDBJ whole genome shotgun (WGS) entry which is preliminary data.</text>
</comment>
<evidence type="ECO:0000256" key="5">
    <source>
        <dbReference type="ARBA" id="ARBA00022771"/>
    </source>
</evidence>
<keyword evidence="7" id="KW-0238">DNA-binding</keyword>
<evidence type="ECO:0000256" key="1">
    <source>
        <dbReference type="ARBA" id="ARBA00004123"/>
    </source>
</evidence>
<feature type="domain" description="C2H2-type" evidence="10">
    <location>
        <begin position="434"/>
        <end position="461"/>
    </location>
</feature>
<dbReference type="FunFam" id="3.30.160.60:FF:000663">
    <property type="entry name" value="Zinc finger protein 45"/>
    <property type="match status" value="1"/>
</dbReference>
<evidence type="ECO:0000256" key="2">
    <source>
        <dbReference type="ARBA" id="ARBA00006991"/>
    </source>
</evidence>